<dbReference type="InterPro" id="IPR043128">
    <property type="entry name" value="Rev_trsase/Diguanyl_cyclase"/>
</dbReference>
<dbReference type="AlphaFoldDB" id="A0A222G887"/>
<dbReference type="InterPro" id="IPR000160">
    <property type="entry name" value="GGDEF_dom"/>
</dbReference>
<feature type="transmembrane region" description="Helical" evidence="1">
    <location>
        <begin position="37"/>
        <end position="55"/>
    </location>
</feature>
<dbReference type="InterPro" id="IPR035919">
    <property type="entry name" value="EAL_sf"/>
</dbReference>
<sequence>MADREFAHILIYSTQTLIFSILALLLLAYYRGFGRTYVKFWLFSLSALAVNQLSLTLESVFNQQEVGSVIDITIALVRQISNYLYFLFLMLGIYSATTQKKILPQVIFIGIIVAITIGTVAALLYGFSSNSVFNRFYLRESLAAFVFGCGFIAAACYLFSSNIQHFSGKILFIFCFSVGARFVTFSFASIVSLTEDWFRHLTEWLIYVDLGIHTTLGFIILIWMQGAERHIADTAINRAKYLDKHDALTGVLNREQVLEKLTNEIKISEGGGNKLCIYLLDIKRFKFVNDTYGLKVGDLILGETARRLNHSLLKPKVVGRLSGDLFLYVIDYDNEQQKLTAVDHIHALIARPYHVAQQEVHLQCSVGYCDFPSDADNADDLIQKSNLAIFQARSHNIQSVKYVAGMQSNGRHLLEMANEIRRAITNEELILHFQPQLNLKSNRLEAAEVLVRWQHPDKGLLAPGQFFDDIEALNLFSELDNYVLDKTCQTIAKWYKTYKRRVPLAINITADEFQATNFICNIKCLLKKYDIPPIYLELEITENVVITDIELVMKTIIELQNMGIKVSIDDFGTGYSSLAYLRRLPIDKIKIDRSFIQEVASNDSDLTIVKTMIELSHGLGKRVLAEGVETKEQLQLLRNIGCDAVQGYFISKPISEEEFTKYLKRK</sequence>
<feature type="transmembrane region" description="Helical" evidence="1">
    <location>
        <begin position="106"/>
        <end position="127"/>
    </location>
</feature>
<feature type="transmembrane region" description="Helical" evidence="1">
    <location>
        <begin position="171"/>
        <end position="192"/>
    </location>
</feature>
<organism evidence="4 5">
    <name type="scientific">Cognaticolwellia beringensis</name>
    <dbReference type="NCBI Taxonomy" id="1967665"/>
    <lineage>
        <taxon>Bacteria</taxon>
        <taxon>Pseudomonadati</taxon>
        <taxon>Pseudomonadota</taxon>
        <taxon>Gammaproteobacteria</taxon>
        <taxon>Alteromonadales</taxon>
        <taxon>Colwelliaceae</taxon>
        <taxon>Cognaticolwellia</taxon>
    </lineage>
</organism>
<dbReference type="PANTHER" id="PTHR33121:SF71">
    <property type="entry name" value="OXYGEN SENSOR PROTEIN DOSP"/>
    <property type="match status" value="1"/>
</dbReference>
<proteinExistence type="predicted"/>
<evidence type="ECO:0000259" key="3">
    <source>
        <dbReference type="PROSITE" id="PS50887"/>
    </source>
</evidence>
<dbReference type="SMART" id="SM00267">
    <property type="entry name" value="GGDEF"/>
    <property type="match status" value="1"/>
</dbReference>
<evidence type="ECO:0000256" key="1">
    <source>
        <dbReference type="SAM" id="Phobius"/>
    </source>
</evidence>
<dbReference type="Pfam" id="PF00563">
    <property type="entry name" value="EAL"/>
    <property type="match status" value="1"/>
</dbReference>
<gene>
    <name evidence="4" type="ORF">B5D82_10290</name>
</gene>
<dbReference type="PANTHER" id="PTHR33121">
    <property type="entry name" value="CYCLIC DI-GMP PHOSPHODIESTERASE PDEF"/>
    <property type="match status" value="1"/>
</dbReference>
<dbReference type="SUPFAM" id="SSF55073">
    <property type="entry name" value="Nucleotide cyclase"/>
    <property type="match status" value="1"/>
</dbReference>
<feature type="transmembrane region" description="Helical" evidence="1">
    <location>
        <begin position="75"/>
        <end position="94"/>
    </location>
</feature>
<keyword evidence="5" id="KW-1185">Reference proteome</keyword>
<feature type="domain" description="EAL" evidence="2">
    <location>
        <begin position="413"/>
        <end position="666"/>
    </location>
</feature>
<protein>
    <submittedName>
        <fullName evidence="4">Bifunctional diguanylate cyclase/phosphodiesterase</fullName>
    </submittedName>
</protein>
<keyword evidence="1" id="KW-0472">Membrane</keyword>
<dbReference type="InterPro" id="IPR050706">
    <property type="entry name" value="Cyclic-di-GMP_PDE-like"/>
</dbReference>
<accession>A0A222G887</accession>
<feature type="transmembrane region" description="Helical" evidence="1">
    <location>
        <begin position="142"/>
        <end position="159"/>
    </location>
</feature>
<dbReference type="RefSeq" id="WP_081151320.1">
    <property type="nucleotide sequence ID" value="NZ_CP020465.1"/>
</dbReference>
<dbReference type="Gene3D" id="3.30.70.270">
    <property type="match status" value="1"/>
</dbReference>
<keyword evidence="1" id="KW-1133">Transmembrane helix</keyword>
<dbReference type="Gene3D" id="3.20.20.450">
    <property type="entry name" value="EAL domain"/>
    <property type="match status" value="1"/>
</dbReference>
<dbReference type="OrthoDB" id="8553030at2"/>
<dbReference type="InterPro" id="IPR029787">
    <property type="entry name" value="Nucleotide_cyclase"/>
</dbReference>
<feature type="transmembrane region" description="Helical" evidence="1">
    <location>
        <begin position="204"/>
        <end position="224"/>
    </location>
</feature>
<keyword evidence="1" id="KW-0812">Transmembrane</keyword>
<feature type="domain" description="GGDEF" evidence="3">
    <location>
        <begin position="273"/>
        <end position="405"/>
    </location>
</feature>
<name>A0A222G887_9GAMM</name>
<dbReference type="CDD" id="cd01949">
    <property type="entry name" value="GGDEF"/>
    <property type="match status" value="1"/>
</dbReference>
<dbReference type="CDD" id="cd01948">
    <property type="entry name" value="EAL"/>
    <property type="match status" value="1"/>
</dbReference>
<evidence type="ECO:0000259" key="2">
    <source>
        <dbReference type="PROSITE" id="PS50883"/>
    </source>
</evidence>
<dbReference type="KEGG" id="cber:B5D82_10290"/>
<dbReference type="SUPFAM" id="SSF141868">
    <property type="entry name" value="EAL domain-like"/>
    <property type="match status" value="1"/>
</dbReference>
<dbReference type="GO" id="GO:0071111">
    <property type="term" value="F:cyclic-guanylate-specific phosphodiesterase activity"/>
    <property type="evidence" value="ECO:0007669"/>
    <property type="project" value="InterPro"/>
</dbReference>
<dbReference type="SMART" id="SM00052">
    <property type="entry name" value="EAL"/>
    <property type="match status" value="1"/>
</dbReference>
<evidence type="ECO:0000313" key="5">
    <source>
        <dbReference type="Proteomes" id="UP000202259"/>
    </source>
</evidence>
<dbReference type="PROSITE" id="PS50887">
    <property type="entry name" value="GGDEF"/>
    <property type="match status" value="1"/>
</dbReference>
<dbReference type="NCBIfam" id="TIGR00254">
    <property type="entry name" value="GGDEF"/>
    <property type="match status" value="1"/>
</dbReference>
<dbReference type="PROSITE" id="PS50883">
    <property type="entry name" value="EAL"/>
    <property type="match status" value="1"/>
</dbReference>
<evidence type="ECO:0000313" key="4">
    <source>
        <dbReference type="EMBL" id="ASP48115.1"/>
    </source>
</evidence>
<feature type="transmembrane region" description="Helical" evidence="1">
    <location>
        <begin position="6"/>
        <end position="30"/>
    </location>
</feature>
<dbReference type="Pfam" id="PF00990">
    <property type="entry name" value="GGDEF"/>
    <property type="match status" value="1"/>
</dbReference>
<reference evidence="4 5" key="1">
    <citation type="submission" date="2017-08" db="EMBL/GenBank/DDBJ databases">
        <title>Complete genome of Colwellia sp. NB097-1, a psychrophile bacterium ioslated from Bering Sea.</title>
        <authorList>
            <person name="Chen X."/>
        </authorList>
    </citation>
    <scope>NUCLEOTIDE SEQUENCE [LARGE SCALE GENOMIC DNA]</scope>
    <source>
        <strain evidence="4 5">NB097-1</strain>
    </source>
</reference>
<dbReference type="EMBL" id="CP020465">
    <property type="protein sequence ID" value="ASP48115.1"/>
    <property type="molecule type" value="Genomic_DNA"/>
</dbReference>
<dbReference type="InterPro" id="IPR001633">
    <property type="entry name" value="EAL_dom"/>
</dbReference>
<dbReference type="Proteomes" id="UP000202259">
    <property type="component" value="Chromosome"/>
</dbReference>